<feature type="domain" description="Response regulatory" evidence="2">
    <location>
        <begin position="11"/>
        <end position="125"/>
    </location>
</feature>
<evidence type="ECO:0000256" key="1">
    <source>
        <dbReference type="PROSITE-ProRule" id="PRU00169"/>
    </source>
</evidence>
<name>A0AAQ3QVH2_9BACT</name>
<dbReference type="EMBL" id="CP136920">
    <property type="protein sequence ID" value="WOO40890.1"/>
    <property type="molecule type" value="Genomic_DNA"/>
</dbReference>
<accession>A0AAQ3QVH2</accession>
<dbReference type="CDD" id="cd17535">
    <property type="entry name" value="REC_NarL-like"/>
    <property type="match status" value="1"/>
</dbReference>
<dbReference type="KEGG" id="puo:RZN69_19880"/>
<dbReference type="AlphaFoldDB" id="A0AAQ3QVH2"/>
<dbReference type="SUPFAM" id="SSF52172">
    <property type="entry name" value="CheY-like"/>
    <property type="match status" value="1"/>
</dbReference>
<dbReference type="RefSeq" id="WP_317833135.1">
    <property type="nucleotide sequence ID" value="NZ_CP136920.1"/>
</dbReference>
<dbReference type="PANTHER" id="PTHR43228:SF1">
    <property type="entry name" value="TWO-COMPONENT RESPONSE REGULATOR ARR22"/>
    <property type="match status" value="1"/>
</dbReference>
<evidence type="ECO:0000313" key="4">
    <source>
        <dbReference type="Proteomes" id="UP001304300"/>
    </source>
</evidence>
<dbReference type="PANTHER" id="PTHR43228">
    <property type="entry name" value="TWO-COMPONENT RESPONSE REGULATOR"/>
    <property type="match status" value="1"/>
</dbReference>
<dbReference type="InterPro" id="IPR052048">
    <property type="entry name" value="ST_Response_Regulator"/>
</dbReference>
<dbReference type="SMART" id="SM00448">
    <property type="entry name" value="REC"/>
    <property type="match status" value="1"/>
</dbReference>
<dbReference type="Gene3D" id="3.40.50.2300">
    <property type="match status" value="1"/>
</dbReference>
<sequence>MNELVTPDSFRCLLVDDHDEYRSMLIDYLQLDDSKYRQAANGAEAIEACTEEMPDLIIMDLEMPEMDGFQATQQILERNPEANIVILSQSDHDSIHEQATMIGAAQSLCKFNINKLRPILKSILSEQKAMAC</sequence>
<dbReference type="Pfam" id="PF00072">
    <property type="entry name" value="Response_reg"/>
    <property type="match status" value="1"/>
</dbReference>
<proteinExistence type="predicted"/>
<dbReference type="PROSITE" id="PS50110">
    <property type="entry name" value="RESPONSE_REGULATORY"/>
    <property type="match status" value="1"/>
</dbReference>
<dbReference type="InterPro" id="IPR058245">
    <property type="entry name" value="NreC/VraR/RcsB-like_REC"/>
</dbReference>
<evidence type="ECO:0000313" key="3">
    <source>
        <dbReference type="EMBL" id="WOO40890.1"/>
    </source>
</evidence>
<protein>
    <submittedName>
        <fullName evidence="3">Response regulator transcription factor</fullName>
    </submittedName>
</protein>
<keyword evidence="4" id="KW-1185">Reference proteome</keyword>
<feature type="modified residue" description="4-aspartylphosphate" evidence="1">
    <location>
        <position position="60"/>
    </location>
</feature>
<dbReference type="Proteomes" id="UP001304300">
    <property type="component" value="Chromosome"/>
</dbReference>
<dbReference type="GO" id="GO:0000160">
    <property type="term" value="P:phosphorelay signal transduction system"/>
    <property type="evidence" value="ECO:0007669"/>
    <property type="project" value="InterPro"/>
</dbReference>
<evidence type="ECO:0000259" key="2">
    <source>
        <dbReference type="PROSITE" id="PS50110"/>
    </source>
</evidence>
<dbReference type="InterPro" id="IPR011006">
    <property type="entry name" value="CheY-like_superfamily"/>
</dbReference>
<organism evidence="3 4">
    <name type="scientific">Rubellicoccus peritrichatus</name>
    <dbReference type="NCBI Taxonomy" id="3080537"/>
    <lineage>
        <taxon>Bacteria</taxon>
        <taxon>Pseudomonadati</taxon>
        <taxon>Verrucomicrobiota</taxon>
        <taxon>Opitutia</taxon>
        <taxon>Puniceicoccales</taxon>
        <taxon>Cerasicoccaceae</taxon>
        <taxon>Rubellicoccus</taxon>
    </lineage>
</organism>
<keyword evidence="1" id="KW-0597">Phosphoprotein</keyword>
<gene>
    <name evidence="3" type="ORF">RZN69_19880</name>
</gene>
<dbReference type="InterPro" id="IPR001789">
    <property type="entry name" value="Sig_transdc_resp-reg_receiver"/>
</dbReference>
<reference evidence="3 4" key="1">
    <citation type="submission" date="2023-10" db="EMBL/GenBank/DDBJ databases">
        <title>Rubellicoccus peritrichatus gen. nov., sp. nov., isolated from an algae of coral reef tank.</title>
        <authorList>
            <person name="Luo J."/>
        </authorList>
    </citation>
    <scope>NUCLEOTIDE SEQUENCE [LARGE SCALE GENOMIC DNA]</scope>
    <source>
        <strain evidence="3 4">CR14</strain>
    </source>
</reference>